<dbReference type="GeneID" id="109472235"/>
<dbReference type="Proteomes" id="UP000515135">
    <property type="component" value="Unplaced"/>
</dbReference>
<evidence type="ECO:0000256" key="4">
    <source>
        <dbReference type="ARBA" id="ARBA00019989"/>
    </source>
</evidence>
<evidence type="ECO:0000256" key="1">
    <source>
        <dbReference type="ARBA" id="ARBA00004556"/>
    </source>
</evidence>
<reference evidence="9" key="1">
    <citation type="submission" date="2025-08" db="UniProtKB">
        <authorList>
            <consortium name="RefSeq"/>
        </authorList>
    </citation>
    <scope>IDENTIFICATION</scope>
    <source>
        <tissue evidence="9">Gonad</tissue>
    </source>
</reference>
<sequence>MIALVPGLLPTCTAKQPQVKGCTSGSRKNVGCMFLSLRTTMRLLTHNMLTSHVKGVTNGYPLKLQAENIKVMSVDFNPEFVARMIPKLEWQALVQAAESIGHLGDLPRELVPEYESNEEFLKMAHHVLMEVEVIEGNLECPETGRKFPIKNGIPNMLLNEDEV</sequence>
<dbReference type="SUPFAM" id="SSF158997">
    <property type="entry name" value="Trm112p-like"/>
    <property type="match status" value="1"/>
</dbReference>
<evidence type="ECO:0000256" key="5">
    <source>
        <dbReference type="ARBA" id="ARBA00022490"/>
    </source>
</evidence>
<keyword evidence="6" id="KW-0539">Nucleus</keyword>
<keyword evidence="5" id="KW-0963">Cytoplasm</keyword>
<accession>A0A6P4Z0E0</accession>
<dbReference type="PANTHER" id="PTHR12773">
    <property type="entry name" value="UPF0315 PROTEIN-RELATED"/>
    <property type="match status" value="1"/>
</dbReference>
<dbReference type="GO" id="GO:0030488">
    <property type="term" value="P:tRNA methylation"/>
    <property type="evidence" value="ECO:0007669"/>
    <property type="project" value="TreeGrafter"/>
</dbReference>
<dbReference type="OrthoDB" id="2187549at2759"/>
<evidence type="ECO:0000256" key="3">
    <source>
        <dbReference type="ARBA" id="ARBA00007980"/>
    </source>
</evidence>
<dbReference type="GO" id="GO:0048471">
    <property type="term" value="C:perinuclear region of cytoplasm"/>
    <property type="evidence" value="ECO:0007669"/>
    <property type="project" value="UniProtKB-SubCell"/>
</dbReference>
<comment type="similarity">
    <text evidence="3">Belongs to the TRM112 family.</text>
</comment>
<dbReference type="KEGG" id="bbel:109472235"/>
<name>A0A6P4Z0E0_BRABE</name>
<protein>
    <recommendedName>
        <fullName evidence="4">Multifunctional methyltransferase subunit TRM112-like protein</fullName>
    </recommendedName>
    <alternativeName>
        <fullName evidence="7">tRNA methyltransferase 112 homolog</fullName>
    </alternativeName>
</protein>
<proteinExistence type="inferred from homology"/>
<dbReference type="GO" id="GO:0046982">
    <property type="term" value="F:protein heterodimerization activity"/>
    <property type="evidence" value="ECO:0007669"/>
    <property type="project" value="InterPro"/>
</dbReference>
<evidence type="ECO:0000256" key="6">
    <source>
        <dbReference type="ARBA" id="ARBA00023242"/>
    </source>
</evidence>
<dbReference type="Gene3D" id="2.20.25.10">
    <property type="match status" value="1"/>
</dbReference>
<dbReference type="AlphaFoldDB" id="A0A6P4Z0E0"/>
<dbReference type="GO" id="GO:0005654">
    <property type="term" value="C:nucleoplasm"/>
    <property type="evidence" value="ECO:0007669"/>
    <property type="project" value="UniProtKB-SubCell"/>
</dbReference>
<dbReference type="CDD" id="cd21089">
    <property type="entry name" value="Trm112-like"/>
    <property type="match status" value="1"/>
</dbReference>
<dbReference type="FunFam" id="2.20.25.10:FF:000015">
    <property type="entry name" value="Multifunctional methyltransferase subunit TRM112-like protein"/>
    <property type="match status" value="1"/>
</dbReference>
<dbReference type="PANTHER" id="PTHR12773:SF0">
    <property type="entry name" value="MULTIFUNCTIONAL METHYLTRANSFERASE SUBUNIT TRM112-LIKE PROTEIN"/>
    <property type="match status" value="1"/>
</dbReference>
<dbReference type="InterPro" id="IPR005651">
    <property type="entry name" value="Trm112-like"/>
</dbReference>
<dbReference type="GO" id="GO:0070476">
    <property type="term" value="P:rRNA (guanine-N7)-methylation"/>
    <property type="evidence" value="ECO:0007669"/>
    <property type="project" value="TreeGrafter"/>
</dbReference>
<evidence type="ECO:0000313" key="8">
    <source>
        <dbReference type="Proteomes" id="UP000515135"/>
    </source>
</evidence>
<organism evidence="8 9">
    <name type="scientific">Branchiostoma belcheri</name>
    <name type="common">Amphioxus</name>
    <dbReference type="NCBI Taxonomy" id="7741"/>
    <lineage>
        <taxon>Eukaryota</taxon>
        <taxon>Metazoa</taxon>
        <taxon>Chordata</taxon>
        <taxon>Cephalochordata</taxon>
        <taxon>Leptocardii</taxon>
        <taxon>Amphioxiformes</taxon>
        <taxon>Branchiostomatidae</taxon>
        <taxon>Branchiostoma</taxon>
    </lineage>
</organism>
<keyword evidence="8" id="KW-1185">Reference proteome</keyword>
<dbReference type="Pfam" id="PF03966">
    <property type="entry name" value="Trm112p"/>
    <property type="match status" value="1"/>
</dbReference>
<gene>
    <name evidence="9" type="primary">LOC109472235</name>
</gene>
<evidence type="ECO:0000313" key="9">
    <source>
        <dbReference type="RefSeq" id="XP_019627424.1"/>
    </source>
</evidence>
<evidence type="ECO:0000256" key="7">
    <source>
        <dbReference type="ARBA" id="ARBA00030516"/>
    </source>
</evidence>
<evidence type="ECO:0000256" key="2">
    <source>
        <dbReference type="ARBA" id="ARBA00004642"/>
    </source>
</evidence>
<comment type="subcellular location">
    <subcellularLocation>
        <location evidence="1">Cytoplasm</location>
        <location evidence="1">Perinuclear region</location>
    </subcellularLocation>
    <subcellularLocation>
        <location evidence="2">Nucleus</location>
        <location evidence="2">Nucleoplasm</location>
    </subcellularLocation>
</comment>
<dbReference type="RefSeq" id="XP_019627424.1">
    <property type="nucleotide sequence ID" value="XM_019771865.1"/>
</dbReference>
<dbReference type="InterPro" id="IPR039127">
    <property type="entry name" value="Trm112"/>
</dbReference>